<gene>
    <name evidence="2" type="ORF">AMTR_s00131p00117350</name>
</gene>
<dbReference type="AlphaFoldDB" id="W1NR87"/>
<organism evidence="2 3">
    <name type="scientific">Amborella trichopoda</name>
    <dbReference type="NCBI Taxonomy" id="13333"/>
    <lineage>
        <taxon>Eukaryota</taxon>
        <taxon>Viridiplantae</taxon>
        <taxon>Streptophyta</taxon>
        <taxon>Embryophyta</taxon>
        <taxon>Tracheophyta</taxon>
        <taxon>Spermatophyta</taxon>
        <taxon>Magnoliopsida</taxon>
        <taxon>Amborellales</taxon>
        <taxon>Amborellaceae</taxon>
        <taxon>Amborella</taxon>
    </lineage>
</organism>
<dbReference type="PANTHER" id="PTHR34458">
    <property type="entry name" value="POLLEN OLE E 1 ALLERGEN AND EXTENSIN FAMILY PROTEIN-RELATED"/>
    <property type="match status" value="1"/>
</dbReference>
<dbReference type="PANTHER" id="PTHR34458:SF11">
    <property type="entry name" value="MD-2-RELATED LIPID-RECOGNITION DOMAIN-CONTAINING PROTEIN"/>
    <property type="match status" value="1"/>
</dbReference>
<dbReference type="Gramene" id="ERM99471">
    <property type="protein sequence ID" value="ERM99471"/>
    <property type="gene ID" value="AMTR_s00131p00117350"/>
</dbReference>
<feature type="chain" id="PRO_5004806766" description="Pollen Ole e 1 allergen and extensin family protein" evidence="1">
    <location>
        <begin position="25"/>
        <end position="145"/>
    </location>
</feature>
<dbReference type="HOGENOM" id="CLU_147631_0_0_1"/>
<protein>
    <recommendedName>
        <fullName evidence="4">Pollen Ole e 1 allergen and extensin family protein</fullName>
    </recommendedName>
</protein>
<dbReference type="InterPro" id="IPR040404">
    <property type="entry name" value="Phylloplanin-like"/>
</dbReference>
<evidence type="ECO:0008006" key="4">
    <source>
        <dbReference type="Google" id="ProtNLM"/>
    </source>
</evidence>
<feature type="signal peptide" evidence="1">
    <location>
        <begin position="1"/>
        <end position="24"/>
    </location>
</feature>
<evidence type="ECO:0000256" key="1">
    <source>
        <dbReference type="SAM" id="SignalP"/>
    </source>
</evidence>
<evidence type="ECO:0000313" key="2">
    <source>
        <dbReference type="EMBL" id="ERM99471.1"/>
    </source>
</evidence>
<dbReference type="eggNOG" id="ENOG502SG5N">
    <property type="taxonomic scope" value="Eukaryota"/>
</dbReference>
<accession>W1NR87</accession>
<dbReference type="Proteomes" id="UP000017836">
    <property type="component" value="Unassembled WGS sequence"/>
</dbReference>
<dbReference type="OMA" id="CIIEANL"/>
<sequence length="145" mass="15212">MASTHVSLPMISLFFAAAVLSTLALKVNGITITTGHIDGFLYCSKSGNQEPGASGIPRTPVEVVCGAANATITSVFTQPNGAYVFTFNLLDTALFDPSTCYIKINLPIVSCTLLPTSGILRGPIVVFNTLGQTLNMGVRPLIHIA</sequence>
<keyword evidence="3" id="KW-1185">Reference proteome</keyword>
<dbReference type="EMBL" id="KI395019">
    <property type="protein sequence ID" value="ERM99471.1"/>
    <property type="molecule type" value="Genomic_DNA"/>
</dbReference>
<name>W1NR87_AMBTC</name>
<evidence type="ECO:0000313" key="3">
    <source>
        <dbReference type="Proteomes" id="UP000017836"/>
    </source>
</evidence>
<keyword evidence="1" id="KW-0732">Signal</keyword>
<reference evidence="3" key="1">
    <citation type="journal article" date="2013" name="Science">
        <title>The Amborella genome and the evolution of flowering plants.</title>
        <authorList>
            <consortium name="Amborella Genome Project"/>
        </authorList>
    </citation>
    <scope>NUCLEOTIDE SEQUENCE [LARGE SCALE GENOMIC DNA]</scope>
</reference>
<proteinExistence type="predicted"/>